<evidence type="ECO:0000313" key="2">
    <source>
        <dbReference type="Proteomes" id="UP000094844"/>
    </source>
</evidence>
<dbReference type="AlphaFoldDB" id="A0A1C6YX91"/>
<reference evidence="1 2" key="1">
    <citation type="submission" date="2016-09" db="EMBL/GenBank/DDBJ databases">
        <authorList>
            <person name="Capua I."/>
            <person name="De Benedictis P."/>
            <person name="Joannis T."/>
            <person name="Lombin L.H."/>
            <person name="Cattoli G."/>
        </authorList>
    </citation>
    <scope>NUCLEOTIDE SEQUENCE [LARGE SCALE GENOMIC DNA]</scope>
    <source>
        <strain evidence="1 2">GB001</strain>
    </source>
</reference>
<organism evidence="1 2">
    <name type="scientific">Hafnia alvei</name>
    <dbReference type="NCBI Taxonomy" id="569"/>
    <lineage>
        <taxon>Bacteria</taxon>
        <taxon>Pseudomonadati</taxon>
        <taxon>Pseudomonadota</taxon>
        <taxon>Gammaproteobacteria</taxon>
        <taxon>Enterobacterales</taxon>
        <taxon>Hafniaceae</taxon>
        <taxon>Hafnia</taxon>
    </lineage>
</organism>
<evidence type="ECO:0000313" key="1">
    <source>
        <dbReference type="EMBL" id="SCM51409.1"/>
    </source>
</evidence>
<dbReference type="EMBL" id="FMIQ01000011">
    <property type="protein sequence ID" value="SCM51409.1"/>
    <property type="molecule type" value="Genomic_DNA"/>
</dbReference>
<dbReference type="RefSeq" id="WP_072307700.1">
    <property type="nucleotide sequence ID" value="NZ_FMIQ01000011.1"/>
</dbReference>
<gene>
    <name evidence="1" type="ORF">BN1044_00871</name>
</gene>
<name>A0A1C6YX91_HAFAL</name>
<proteinExistence type="predicted"/>
<dbReference type="Proteomes" id="UP000094844">
    <property type="component" value="Unassembled WGS sequence"/>
</dbReference>
<sequence>MFMNYREAIERTDAIEYLIKHFPEFPSSVPNGGPTKEISVSYFKQFRFVLTHDGEVIFGDCMVPGITADDFNEYKHSVLQLVGDSHDKS</sequence>
<protein>
    <submittedName>
        <fullName evidence="1">Uncharacterized protein</fullName>
    </submittedName>
</protein>
<dbReference type="OrthoDB" id="6636606at2"/>
<accession>A0A1C6YX91</accession>